<dbReference type="SUPFAM" id="SSF56112">
    <property type="entry name" value="Protein kinase-like (PK-like)"/>
    <property type="match status" value="1"/>
</dbReference>
<reference evidence="1" key="1">
    <citation type="submission" date="2022-12" db="EMBL/GenBank/DDBJ databases">
        <authorList>
            <person name="Petersen C."/>
        </authorList>
    </citation>
    <scope>NUCLEOTIDE SEQUENCE</scope>
    <source>
        <strain evidence="1">IBT 17660</strain>
    </source>
</reference>
<comment type="caution">
    <text evidence="1">The sequence shown here is derived from an EMBL/GenBank/DDBJ whole genome shotgun (WGS) entry which is preliminary data.</text>
</comment>
<dbReference type="Gene3D" id="3.90.1200.10">
    <property type="match status" value="1"/>
</dbReference>
<dbReference type="InterPro" id="IPR051678">
    <property type="entry name" value="AGP_Transferase"/>
</dbReference>
<dbReference type="PANTHER" id="PTHR21310">
    <property type="entry name" value="AMINOGLYCOSIDE PHOSPHOTRANSFERASE-RELATED-RELATED"/>
    <property type="match status" value="1"/>
</dbReference>
<dbReference type="PANTHER" id="PTHR21310:SF59">
    <property type="entry name" value="AMINOGLYCOSIDE PHOSPHOTRANSFERASE DOMAIN-CONTAINING PROTEIN"/>
    <property type="match status" value="1"/>
</dbReference>
<proteinExistence type="predicted"/>
<accession>A0A9W9WX76</accession>
<dbReference type="OrthoDB" id="5598852at2759"/>
<keyword evidence="2" id="KW-1185">Reference proteome</keyword>
<evidence type="ECO:0000313" key="1">
    <source>
        <dbReference type="EMBL" id="KAJ5478350.1"/>
    </source>
</evidence>
<evidence type="ECO:0000313" key="2">
    <source>
        <dbReference type="Proteomes" id="UP001147760"/>
    </source>
</evidence>
<dbReference type="AlphaFoldDB" id="A0A9W9WX76"/>
<gene>
    <name evidence="1" type="ORF">N7530_003859</name>
</gene>
<organism evidence="1 2">
    <name type="scientific">Penicillium desertorum</name>
    <dbReference type="NCBI Taxonomy" id="1303715"/>
    <lineage>
        <taxon>Eukaryota</taxon>
        <taxon>Fungi</taxon>
        <taxon>Dikarya</taxon>
        <taxon>Ascomycota</taxon>
        <taxon>Pezizomycotina</taxon>
        <taxon>Eurotiomycetes</taxon>
        <taxon>Eurotiomycetidae</taxon>
        <taxon>Eurotiales</taxon>
        <taxon>Aspergillaceae</taxon>
        <taxon>Penicillium</taxon>
    </lineage>
</organism>
<reference evidence="1" key="2">
    <citation type="journal article" date="2023" name="IMA Fungus">
        <title>Comparative genomic study of the Penicillium genus elucidates a diverse pangenome and 15 lateral gene transfer events.</title>
        <authorList>
            <person name="Petersen C."/>
            <person name="Sorensen T."/>
            <person name="Nielsen M.R."/>
            <person name="Sondergaard T.E."/>
            <person name="Sorensen J.L."/>
            <person name="Fitzpatrick D.A."/>
            <person name="Frisvad J.C."/>
            <person name="Nielsen K.L."/>
        </authorList>
    </citation>
    <scope>NUCLEOTIDE SEQUENCE</scope>
    <source>
        <strain evidence="1">IBT 17660</strain>
    </source>
</reference>
<protein>
    <recommendedName>
        <fullName evidence="3">Aminoglycoside phosphotransferase domain-containing protein</fullName>
    </recommendedName>
</protein>
<dbReference type="EMBL" id="JAPWDO010000003">
    <property type="protein sequence ID" value="KAJ5478350.1"/>
    <property type="molecule type" value="Genomic_DNA"/>
</dbReference>
<name>A0A9W9WX76_9EURO</name>
<dbReference type="InterPro" id="IPR011009">
    <property type="entry name" value="Kinase-like_dom_sf"/>
</dbReference>
<dbReference type="Proteomes" id="UP001147760">
    <property type="component" value="Unassembled WGS sequence"/>
</dbReference>
<evidence type="ECO:0008006" key="3">
    <source>
        <dbReference type="Google" id="ProtNLM"/>
    </source>
</evidence>
<sequence length="310" mass="34642">MTTYVRYSLDSAIDEFFNSSTTVTRQQCDAFAISRAGGVSTALQMQGVCSYTVAAGPNKSKLFQFRDENSTIDMDNITLAKAIHPDFVASCKYLGTLGDSRPVYIYEMDHLPGTAHIMARIPPDDMSRQCNTIKDFARFFTQSWNNDLQPCSDTIVTLLKEFQSNFDLLARDLPSRFTPNLESHGDLNTMNLLVNPQTGNITGIVDWAESRILPFGLALYGIENLLGRMDPEGYRELESLFWQTFREEAHNFSGADLYLIRAARMAGLFYHYGFNFDTKGVVQSVQTDQPGGSLAYLDAFCAAGEWAPLS</sequence>